<name>A0AAJ5Z5M7_AERCA</name>
<accession>A0AAJ5Z5M7</accession>
<reference evidence="1" key="1">
    <citation type="submission" date="2023-03" db="EMBL/GenBank/DDBJ databases">
        <title>Aeromonas caviae strain AC1520.</title>
        <authorList>
            <person name="Xie T."/>
            <person name="Zhang Q."/>
            <person name="Deng J."/>
            <person name="Li X."/>
        </authorList>
    </citation>
    <scope>NUCLEOTIDE SEQUENCE</scope>
    <source>
        <strain evidence="1">AC1520</strain>
    </source>
</reference>
<evidence type="ECO:0000313" key="2">
    <source>
        <dbReference type="Proteomes" id="UP001218423"/>
    </source>
</evidence>
<dbReference type="EMBL" id="CP120942">
    <property type="protein sequence ID" value="WFF96371.1"/>
    <property type="molecule type" value="Genomic_DNA"/>
</dbReference>
<dbReference type="Proteomes" id="UP001218423">
    <property type="component" value="Chromosome"/>
</dbReference>
<proteinExistence type="predicted"/>
<dbReference type="RefSeq" id="WP_210556041.1">
    <property type="nucleotide sequence ID" value="NZ_CP120942.1"/>
</dbReference>
<sequence>MGRALDWLLGRSHQPKGVQAVQVVQVNAAPEPDGRLRRVCKWCKRSRPLLEVGLSGLCQDCQKVHDRREASQARMRARP</sequence>
<evidence type="ECO:0000313" key="1">
    <source>
        <dbReference type="EMBL" id="WFF96371.1"/>
    </source>
</evidence>
<gene>
    <name evidence="1" type="ORF">P5S46_11865</name>
</gene>
<organism evidence="1 2">
    <name type="scientific">Aeromonas caviae</name>
    <name type="common">Aeromonas punctata</name>
    <dbReference type="NCBI Taxonomy" id="648"/>
    <lineage>
        <taxon>Bacteria</taxon>
        <taxon>Pseudomonadati</taxon>
        <taxon>Pseudomonadota</taxon>
        <taxon>Gammaproteobacteria</taxon>
        <taxon>Aeromonadales</taxon>
        <taxon>Aeromonadaceae</taxon>
        <taxon>Aeromonas</taxon>
    </lineage>
</organism>
<protein>
    <submittedName>
        <fullName evidence="1">Uncharacterized protein</fullName>
    </submittedName>
</protein>
<dbReference type="AlphaFoldDB" id="A0AAJ5Z5M7"/>